<dbReference type="PROSITE" id="PS50059">
    <property type="entry name" value="FKBP_PPIASE"/>
    <property type="match status" value="1"/>
</dbReference>
<evidence type="ECO:0000256" key="1">
    <source>
        <dbReference type="ARBA" id="ARBA00000971"/>
    </source>
</evidence>
<dbReference type="Proteomes" id="UP000295600">
    <property type="component" value="Unassembled WGS sequence"/>
</dbReference>
<proteinExistence type="inferred from homology"/>
<accession>A0A4V2SEJ5</accession>
<evidence type="ECO:0000256" key="2">
    <source>
        <dbReference type="ARBA" id="ARBA00023110"/>
    </source>
</evidence>
<sequence>MRRLSLLFLPFVWLLAGIFVSCEESEEAGKYDNWQERNKMFVDSIKTSTGENYVFTAEAADAMELGKLYAIQTTASTSDGAQYVYCRKLVKNDAGERPLYAGYHSKVNAFYYGTYINGDKFDGNFTGYSAQDRAIPVPPAKAPTDFDAYSAFEVSKVVAGWTAALQFMRMGERWMLYIPWQSGYGTSNYTSQGSTKTIPGYSVLTFDVQLVSFAK</sequence>
<protein>
    <recommendedName>
        <fullName evidence="4">Peptidyl-prolyl cis-trans isomerase</fullName>
        <ecNumber evidence="4">5.2.1.8</ecNumber>
    </recommendedName>
</protein>
<dbReference type="AlphaFoldDB" id="A0A4V2SEJ5"/>
<comment type="similarity">
    <text evidence="4">Belongs to the FKBP-type PPIase family.</text>
</comment>
<dbReference type="EC" id="5.2.1.8" evidence="4"/>
<name>A0A4V2SEJ5_9BACE</name>
<reference evidence="6 7" key="1">
    <citation type="submission" date="2019-03" db="EMBL/GenBank/DDBJ databases">
        <title>Genomic Encyclopedia of Type Strains, Phase IV (KMG-IV): sequencing the most valuable type-strain genomes for metagenomic binning, comparative biology and taxonomic classification.</title>
        <authorList>
            <person name="Goeker M."/>
        </authorList>
    </citation>
    <scope>NUCLEOTIDE SEQUENCE [LARGE SCALE GENOMIC DNA]</scope>
    <source>
        <strain evidence="6 7">DSM 23917</strain>
    </source>
</reference>
<dbReference type="InterPro" id="IPR046357">
    <property type="entry name" value="PPIase_dom_sf"/>
</dbReference>
<evidence type="ECO:0000256" key="4">
    <source>
        <dbReference type="RuleBase" id="RU003915"/>
    </source>
</evidence>
<keyword evidence="2 3" id="KW-0697">Rotamase</keyword>
<evidence type="ECO:0000256" key="3">
    <source>
        <dbReference type="PROSITE-ProRule" id="PRU00277"/>
    </source>
</evidence>
<dbReference type="Pfam" id="PF00254">
    <property type="entry name" value="FKBP_C"/>
    <property type="match status" value="1"/>
</dbReference>
<keyword evidence="3 4" id="KW-0413">Isomerase</keyword>
<dbReference type="SUPFAM" id="SSF54534">
    <property type="entry name" value="FKBP-like"/>
    <property type="match status" value="1"/>
</dbReference>
<dbReference type="Gene3D" id="3.10.50.40">
    <property type="match status" value="1"/>
</dbReference>
<evidence type="ECO:0000259" key="5">
    <source>
        <dbReference type="PROSITE" id="PS50059"/>
    </source>
</evidence>
<comment type="catalytic activity">
    <reaction evidence="1 3 4">
        <text>[protein]-peptidylproline (omega=180) = [protein]-peptidylproline (omega=0)</text>
        <dbReference type="Rhea" id="RHEA:16237"/>
        <dbReference type="Rhea" id="RHEA-COMP:10747"/>
        <dbReference type="Rhea" id="RHEA-COMP:10748"/>
        <dbReference type="ChEBI" id="CHEBI:83833"/>
        <dbReference type="ChEBI" id="CHEBI:83834"/>
        <dbReference type="EC" id="5.2.1.8"/>
    </reaction>
</comment>
<dbReference type="PROSITE" id="PS51257">
    <property type="entry name" value="PROKAR_LIPOPROTEIN"/>
    <property type="match status" value="1"/>
</dbReference>
<dbReference type="EMBL" id="SLXB01000015">
    <property type="protein sequence ID" value="TCO90736.1"/>
    <property type="molecule type" value="Genomic_DNA"/>
</dbReference>
<organism evidence="6 7">
    <name type="scientific">Prevotella heparinolytica</name>
    <dbReference type="NCBI Taxonomy" id="28113"/>
    <lineage>
        <taxon>Bacteria</taxon>
        <taxon>Pseudomonadati</taxon>
        <taxon>Bacteroidota</taxon>
        <taxon>Bacteroidia</taxon>
        <taxon>Bacteroidales</taxon>
        <taxon>Bacteroidaceae</taxon>
        <taxon>Bacteroides</taxon>
    </lineage>
</organism>
<comment type="caution">
    <text evidence="6">The sequence shown here is derived from an EMBL/GenBank/DDBJ whole genome shotgun (WGS) entry which is preliminary data.</text>
</comment>
<dbReference type="RefSeq" id="WP_131926714.1">
    <property type="nucleotide sequence ID" value="NZ_JBQMXT010000001.1"/>
</dbReference>
<dbReference type="InterPro" id="IPR001179">
    <property type="entry name" value="PPIase_FKBP_dom"/>
</dbReference>
<gene>
    <name evidence="6" type="ORF">EV202_11516</name>
</gene>
<dbReference type="GO" id="GO:0003755">
    <property type="term" value="F:peptidyl-prolyl cis-trans isomerase activity"/>
    <property type="evidence" value="ECO:0007669"/>
    <property type="project" value="UniProtKB-UniRule"/>
</dbReference>
<feature type="domain" description="PPIase FKBP-type" evidence="5">
    <location>
        <begin position="104"/>
        <end position="214"/>
    </location>
</feature>
<evidence type="ECO:0000313" key="6">
    <source>
        <dbReference type="EMBL" id="TCO90736.1"/>
    </source>
</evidence>
<evidence type="ECO:0000313" key="7">
    <source>
        <dbReference type="Proteomes" id="UP000295600"/>
    </source>
</evidence>